<keyword evidence="1" id="KW-0677">Repeat</keyword>
<dbReference type="OrthoDB" id="341259at2759"/>
<feature type="region of interest" description="Disordered" evidence="4">
    <location>
        <begin position="1"/>
        <end position="57"/>
    </location>
</feature>
<feature type="domain" description="Nephrocystin 3-like N-terminal" evidence="5">
    <location>
        <begin position="343"/>
        <end position="506"/>
    </location>
</feature>
<feature type="region of interest" description="Disordered" evidence="4">
    <location>
        <begin position="1770"/>
        <end position="1842"/>
    </location>
</feature>
<dbReference type="Pfam" id="PF24883">
    <property type="entry name" value="NPHP3_N"/>
    <property type="match status" value="1"/>
</dbReference>
<feature type="compositionally biased region" description="Basic and acidic residues" evidence="4">
    <location>
        <begin position="1791"/>
        <end position="1805"/>
    </location>
</feature>
<evidence type="ECO:0000256" key="1">
    <source>
        <dbReference type="ARBA" id="ARBA00022737"/>
    </source>
</evidence>
<evidence type="ECO:0000259" key="5">
    <source>
        <dbReference type="Pfam" id="PF24883"/>
    </source>
</evidence>
<dbReference type="InterPro" id="IPR036770">
    <property type="entry name" value="Ankyrin_rpt-contain_sf"/>
</dbReference>
<accession>A0A177FB62</accession>
<gene>
    <name evidence="6" type="ORF">AYO21_05379</name>
</gene>
<sequence length="1842" mass="204169">MAALRFESDGPTIGDHVDDPPLSEAADGADGSDREHSSMHDNSAPQSPLGSDTSRLSEGHLHEGLKLSYSSAGHLASEGEEVNIDVVHVLGVDSEEKRLTMNTLLASSVECERREFIFKADVASLLVGDFATESIESQSLQLLRGLTCFQRHDKQLTRRAMVFVAYDLGALIVKNAISIAGQFQSRWPGIFSRTARFVFSGCFQRSEEVQALKLKLFKFLRDRKDDAWAHLLTPTSIESLATATRITTELFVASRISMRTRIFSLYANETGRGTIHSVFEYFTATLGLPREYPVLEGKDEAERFPALDCSPLPQWQPLEQSLLSLALPHRQMQSKSLQPSHSVLMSSEHKEWRTSSGPRILYIHGKNHRATSEAAEQVYLSWQAAQRDKKLYGSRIFSFSFSSQDPTRDSTVDFLSSLILQNCAGYVAGPLDADFQIIQDQFQLHHRWTEKDLLNLFLVQDIYYSGADALFLLQDIDQCEGWEKFLTMLNGIAATTEDSLALVVTSGPSRPLHDKIKAWPDIPVHQYTLPASIEDWNAASDEGYLDTLISSLCPSGHGEARIRKSLQKLMDMSKDTLIKSLELIKDHTTWPKAASVQTLSKFCSLIELVTPSSTPAMVLDQILRSNHDQGRFRWILKWLLCGYRPLTRRELAVLLCHYQRTEEWTFVTPSSTDLQDAIRQLDIWLCGFVDFSHDQVCIRDDIWDLLEPGMAHLWDEVRSTASGTILNFILAYLSMPEVQEHLNSKYSQYESLVHASGDEITPPLCPDGQDIVFYAVQAFPCHLSENPLVLKKLENDLISCQGPMALWMKVYWAMSNPFSRPCLETLSSASETLLASENLRPSAVKILRKFKRTWPDKTDGKKDSGPIRKLSEISALVEATRAGNQDLALVRASQIVSAAKTQQTIQGDQDHPGDMSDIPWPSSVLWMATWLNMDLLVDLLLENGMNPDPDDNASRFFPSPLYMAARMGYAKITRALLSYGAKVDVLRAETYNSIYTAAGNGHIDVIEALLEKDDSLLELQKPNPPLYIASIRGNWKVVETLCALKADPDSGIGPGSGDRWAPLIAAAAFGQVKTIEVLLIHKADVNISGPSGDTPLWFAAVRAASLESVRVLLDKKADPNHELIDPPLLVEMMQSGVPVEDRLAIFDLLIDNDPPVQLDKADPDSGMTPLMHAARAGETAVVKWLLEHGADVNFTNDAGIGALYYGIEIRHVEVLRELLEWKPELDRLTSSGETLLQIAADDASIVKMLLQAGANAELTNSSKQTIINIAVGDGKADLVRLLASRKVDIHHRDQFGWPPLLDAIGYFPDAEIVRILVESGANLEDTLNDGRTPLHLAATSSPEILKILLEFHGALDLEKCDEDGETPLLGVTSDSQMENVKLLVRAGANINAQDPRGWTPLMKAVNGSMPSGAVDFLLSQPGIKVNIQGKVGTALHIACRRLSLSDITKLMSHGADPNHYVLELKSTPLIASCFPSGSVRSEHLRLMERVVRKLVEHPEHPADVKAMHGTTVYNAICAAALAGGPGVIDYLLTVGASTKDKDPLGRVPIHFAAANGIRNFEFVKLAHREDLMISDRFGKNVLHWAAQFGHVETVEDIFKSFATARERKEYTNRPDVDGWTALCWACRPFTGRFMTSEERDYAGTVLCLLKNGADRAVECRMGQGDSAETFTPLKLAKLCNADDEIIGLLTHGLEGNPSSDAKKVTIDPETQGKKYTACAISCDTVFGQAFQCQSCDNFNVCKKCYGRIDEYHSQIRKEDGRPHDFKFREGHEQEFQDPSAPSSPRSASTNEPERGREGSRGRRTPEAMSLEEGDILDDLASVESDELDFSDFNDPYEDDDLP</sequence>
<protein>
    <recommendedName>
        <fullName evidence="5">Nephrocystin 3-like N-terminal domain-containing protein</fullName>
    </recommendedName>
</protein>
<dbReference type="PANTHER" id="PTHR24198:SF165">
    <property type="entry name" value="ANKYRIN REPEAT-CONTAINING PROTEIN-RELATED"/>
    <property type="match status" value="1"/>
</dbReference>
<evidence type="ECO:0000256" key="3">
    <source>
        <dbReference type="PROSITE-ProRule" id="PRU00023"/>
    </source>
</evidence>
<dbReference type="Proteomes" id="UP000077002">
    <property type="component" value="Unassembled WGS sequence"/>
</dbReference>
<dbReference type="PROSITE" id="PS50088">
    <property type="entry name" value="ANK_REPEAT"/>
    <property type="match status" value="3"/>
</dbReference>
<keyword evidence="2 3" id="KW-0040">ANK repeat</keyword>
<dbReference type="InterPro" id="IPR002110">
    <property type="entry name" value="Ankyrin_rpt"/>
</dbReference>
<feature type="repeat" description="ANK" evidence="3">
    <location>
        <begin position="1363"/>
        <end position="1395"/>
    </location>
</feature>
<dbReference type="EMBL" id="LVKK01000033">
    <property type="protein sequence ID" value="OAG40479.1"/>
    <property type="molecule type" value="Genomic_DNA"/>
</dbReference>
<dbReference type="Pfam" id="PF12796">
    <property type="entry name" value="Ank_2"/>
    <property type="match status" value="5"/>
</dbReference>
<evidence type="ECO:0000256" key="4">
    <source>
        <dbReference type="SAM" id="MobiDB-lite"/>
    </source>
</evidence>
<dbReference type="PROSITE" id="PS50297">
    <property type="entry name" value="ANK_REP_REGION"/>
    <property type="match status" value="3"/>
</dbReference>
<dbReference type="InterPro" id="IPR056884">
    <property type="entry name" value="NPHP3-like_N"/>
</dbReference>
<organism evidence="6 7">
    <name type="scientific">Fonsecaea monophora</name>
    <dbReference type="NCBI Taxonomy" id="254056"/>
    <lineage>
        <taxon>Eukaryota</taxon>
        <taxon>Fungi</taxon>
        <taxon>Dikarya</taxon>
        <taxon>Ascomycota</taxon>
        <taxon>Pezizomycotina</taxon>
        <taxon>Eurotiomycetes</taxon>
        <taxon>Chaetothyriomycetidae</taxon>
        <taxon>Chaetothyriales</taxon>
        <taxon>Herpotrichiellaceae</taxon>
        <taxon>Fonsecaea</taxon>
    </lineage>
</organism>
<name>A0A177FB62_9EURO</name>
<evidence type="ECO:0000313" key="6">
    <source>
        <dbReference type="EMBL" id="OAG40479.1"/>
    </source>
</evidence>
<dbReference type="PANTHER" id="PTHR24198">
    <property type="entry name" value="ANKYRIN REPEAT AND PROTEIN KINASE DOMAIN-CONTAINING PROTEIN"/>
    <property type="match status" value="1"/>
</dbReference>
<dbReference type="GeneID" id="34600546"/>
<keyword evidence="7" id="KW-1185">Reference proteome</keyword>
<feature type="compositionally biased region" description="Polar residues" evidence="4">
    <location>
        <begin position="40"/>
        <end position="54"/>
    </location>
</feature>
<reference evidence="6 7" key="1">
    <citation type="submission" date="2016-03" db="EMBL/GenBank/DDBJ databases">
        <title>Draft genome sequence of the Fonsecaea monophora CBS 269.37.</title>
        <authorList>
            <person name="Bombassaro A."/>
            <person name="Vinicius W.A."/>
            <person name="De Hoog S."/>
            <person name="Sun J."/>
            <person name="Souza E.M."/>
            <person name="Raittz R.T."/>
            <person name="Costa F."/>
            <person name="Leao A.C."/>
            <person name="Tadra-Sfeir M.Z."/>
            <person name="Baura V."/>
            <person name="Balsanelli E."/>
            <person name="Pedrosa F.O."/>
            <person name="Moreno L.F."/>
            <person name="Steffens M.B."/>
            <person name="Xi L."/>
            <person name="Bocca A.L."/>
            <person name="Felipe M.S."/>
            <person name="Teixeira M."/>
            <person name="Telles Filho F.Q."/>
            <person name="Azevedo C.M."/>
            <person name="Gomes R."/>
            <person name="Vicente V.A."/>
        </authorList>
    </citation>
    <scope>NUCLEOTIDE SEQUENCE [LARGE SCALE GENOMIC DNA]</scope>
    <source>
        <strain evidence="6 7">CBS 269.37</strain>
    </source>
</reference>
<dbReference type="SUPFAM" id="SSF48403">
    <property type="entry name" value="Ankyrin repeat"/>
    <property type="match status" value="3"/>
</dbReference>
<evidence type="ECO:0000313" key="7">
    <source>
        <dbReference type="Proteomes" id="UP000077002"/>
    </source>
</evidence>
<feature type="repeat" description="ANK" evidence="3">
    <location>
        <begin position="959"/>
        <end position="988"/>
    </location>
</feature>
<proteinExistence type="predicted"/>
<comment type="caution">
    <text evidence="6">The sequence shown here is derived from an EMBL/GenBank/DDBJ whole genome shotgun (WGS) entry which is preliminary data.</text>
</comment>
<evidence type="ECO:0000256" key="2">
    <source>
        <dbReference type="ARBA" id="ARBA00023043"/>
    </source>
</evidence>
<dbReference type="RefSeq" id="XP_022512431.1">
    <property type="nucleotide sequence ID" value="XM_022655349.1"/>
</dbReference>
<dbReference type="Gene3D" id="1.25.40.20">
    <property type="entry name" value="Ankyrin repeat-containing domain"/>
    <property type="match status" value="3"/>
</dbReference>
<feature type="repeat" description="ANK" evidence="3">
    <location>
        <begin position="1165"/>
        <end position="1197"/>
    </location>
</feature>
<feature type="compositionally biased region" description="Low complexity" evidence="4">
    <location>
        <begin position="1778"/>
        <end position="1788"/>
    </location>
</feature>
<dbReference type="SMART" id="SM00248">
    <property type="entry name" value="ANK"/>
    <property type="match status" value="18"/>
</dbReference>
<feature type="compositionally biased region" description="Acidic residues" evidence="4">
    <location>
        <begin position="1823"/>
        <end position="1842"/>
    </location>
</feature>